<keyword evidence="3 4" id="KW-0732">Signal</keyword>
<dbReference type="GO" id="GO:0042597">
    <property type="term" value="C:periplasmic space"/>
    <property type="evidence" value="ECO:0007669"/>
    <property type="project" value="UniProtKB-SubCell"/>
</dbReference>
<dbReference type="SUPFAM" id="SSF53850">
    <property type="entry name" value="Periplasmic binding protein-like II"/>
    <property type="match status" value="1"/>
</dbReference>
<dbReference type="PANTHER" id="PTHR30024:SF47">
    <property type="entry name" value="TAURINE-BINDING PERIPLASMIC PROTEIN"/>
    <property type="match status" value="1"/>
</dbReference>
<evidence type="ECO:0000256" key="1">
    <source>
        <dbReference type="ARBA" id="ARBA00004418"/>
    </source>
</evidence>
<evidence type="ECO:0000313" key="6">
    <source>
        <dbReference type="EMBL" id="SFI18077.1"/>
    </source>
</evidence>
<dbReference type="EMBL" id="FOQZ01000001">
    <property type="protein sequence ID" value="SFI18077.1"/>
    <property type="molecule type" value="Genomic_DNA"/>
</dbReference>
<feature type="domain" description="SsuA/THI5-like" evidence="5">
    <location>
        <begin position="52"/>
        <end position="263"/>
    </location>
</feature>
<dbReference type="RefSeq" id="WP_028496907.1">
    <property type="nucleotide sequence ID" value="NZ_FOQZ01000001.1"/>
</dbReference>
<gene>
    <name evidence="6" type="ORF">SAMN04487751_0151</name>
</gene>
<evidence type="ECO:0000259" key="5">
    <source>
        <dbReference type="Pfam" id="PF09084"/>
    </source>
</evidence>
<dbReference type="Gene3D" id="3.40.190.10">
    <property type="entry name" value="Periplasmic binding protein-like II"/>
    <property type="match status" value="2"/>
</dbReference>
<evidence type="ECO:0000256" key="3">
    <source>
        <dbReference type="ARBA" id="ARBA00022729"/>
    </source>
</evidence>
<dbReference type="PANTHER" id="PTHR30024">
    <property type="entry name" value="ALIPHATIC SULFONATES-BINDING PROTEIN-RELATED"/>
    <property type="match status" value="1"/>
</dbReference>
<sequence>MRRARTLTGVAVTLAAAAVLSGCAGDTSTDDAAGEEVYQVRVTQAFQSLYYLSLYVAQEKGFLEDEGIELVGGLGNAGSGGAALATVLQGESQIALGGPENVAFINAEGGDTVAFSAAANSAPNWMVAAEGVTFDSPADLAGHSITVATCCVTANTLLKELLQSNDLEWGVDVTINEVQQGSEVGPALTGSTDFAVAGEPLISQAVQQGLEIVYDWTEQYPDFAYSSFMTTREILESEPDMIQAFTNAINSALEYIHSDPDGAIEVATDAFPELDEEVVAAAVARMIESNVYPPSALITESAITSALERQTYVGNLAELPAYETVIDPSFAETALGN</sequence>
<dbReference type="InterPro" id="IPR015168">
    <property type="entry name" value="SsuA/THI5"/>
</dbReference>
<comment type="caution">
    <text evidence="6">The sequence shown here is derived from an EMBL/GenBank/DDBJ whole genome shotgun (WGS) entry which is preliminary data.</text>
</comment>
<feature type="signal peptide" evidence="4">
    <location>
        <begin position="1"/>
        <end position="24"/>
    </location>
</feature>
<name>A0A7Z7CYE6_9MICO</name>
<proteinExistence type="inferred from homology"/>
<protein>
    <submittedName>
        <fullName evidence="6">NitT/TauT family transport system substrate-binding protein</fullName>
    </submittedName>
</protein>
<evidence type="ECO:0000256" key="4">
    <source>
        <dbReference type="SAM" id="SignalP"/>
    </source>
</evidence>
<dbReference type="PROSITE" id="PS51257">
    <property type="entry name" value="PROKAR_LIPOPROTEIN"/>
    <property type="match status" value="1"/>
</dbReference>
<comment type="similarity">
    <text evidence="2">Belongs to the bacterial solute-binding protein SsuA/TauA family.</text>
</comment>
<dbReference type="Pfam" id="PF09084">
    <property type="entry name" value="NMT1"/>
    <property type="match status" value="1"/>
</dbReference>
<comment type="subcellular location">
    <subcellularLocation>
        <location evidence="1">Periplasm</location>
    </subcellularLocation>
</comment>
<feature type="chain" id="PRO_5038447226" evidence="4">
    <location>
        <begin position="25"/>
        <end position="337"/>
    </location>
</feature>
<evidence type="ECO:0000256" key="2">
    <source>
        <dbReference type="ARBA" id="ARBA00010742"/>
    </source>
</evidence>
<dbReference type="AlphaFoldDB" id="A0A7Z7CYE6"/>
<organism evidence="6 7">
    <name type="scientific">Microbacterium saccharophilum</name>
    <dbReference type="NCBI Taxonomy" id="1213358"/>
    <lineage>
        <taxon>Bacteria</taxon>
        <taxon>Bacillati</taxon>
        <taxon>Actinomycetota</taxon>
        <taxon>Actinomycetes</taxon>
        <taxon>Micrococcales</taxon>
        <taxon>Microbacteriaceae</taxon>
        <taxon>Microbacterium</taxon>
    </lineage>
</organism>
<accession>A0A7Z7CYE6</accession>
<reference evidence="6 7" key="1">
    <citation type="submission" date="2016-10" db="EMBL/GenBank/DDBJ databases">
        <authorList>
            <person name="Varghese N."/>
            <person name="Submissions S."/>
        </authorList>
    </citation>
    <scope>NUCLEOTIDE SEQUENCE [LARGE SCALE GENOMIC DNA]</scope>
    <source>
        <strain evidence="6 7">UNC380MFSha3.1</strain>
    </source>
</reference>
<dbReference type="Proteomes" id="UP000198702">
    <property type="component" value="Unassembled WGS sequence"/>
</dbReference>
<evidence type="ECO:0000313" key="7">
    <source>
        <dbReference type="Proteomes" id="UP000198702"/>
    </source>
</evidence>